<dbReference type="Proteomes" id="UP000239047">
    <property type="component" value="Unassembled WGS sequence"/>
</dbReference>
<protein>
    <recommendedName>
        <fullName evidence="4">Sporulation protein YqfD</fullName>
    </recommendedName>
</protein>
<keyword evidence="1" id="KW-0472">Membrane</keyword>
<sequence length="393" mass="44218">MKQKLPGTVQVTVKGRAYPVVLQRLHQQSVPLHGITSSGDNEVQFYLSYQSLQTLRKAVFKTGCKIHLKRGQGLIYEIENLFNFKSFIVWLLVAIVLVMGSTRFLWAIELEGATPETRQEVGEALRDQGFLFGTLKRKLPAEDQIAPVLYDEIEQLSWMGLEWRGTKLVVHLKEKQGITINEQLTPSHIVAAKKGTIQSMNIESGQAVENVNSVVKKGQLIVTGLVGREEDKHAVPSKGVVMAETWYEVNVSIPEQLTREALTGKEKKKFVFQVGNIKTPPLSFSRESFVQFAEEEVVAPLKIFGIKLPVQKHVISMYETVRTQTKVDLAEAKKIGLSVAREEVLSIIGGKGRIEQEKFLHEQNENGKVKLTIYLQAIEDIAKVQPFSEETRE</sequence>
<dbReference type="InterPro" id="IPR010690">
    <property type="entry name" value="YqfD"/>
</dbReference>
<gene>
    <name evidence="2" type="ORF">C4B60_05160</name>
</gene>
<reference evidence="2 3" key="1">
    <citation type="submission" date="2018-02" db="EMBL/GenBank/DDBJ databases">
        <title>Jeotgalibacillus proteolyticum sp. nov. a protease producing bacterium isolated from ocean sediments of Laizhou Bay.</title>
        <authorList>
            <person name="Li Y."/>
        </authorList>
    </citation>
    <scope>NUCLEOTIDE SEQUENCE [LARGE SCALE GENOMIC DNA]</scope>
    <source>
        <strain evidence="2 3">22-7</strain>
    </source>
</reference>
<evidence type="ECO:0000313" key="3">
    <source>
        <dbReference type="Proteomes" id="UP000239047"/>
    </source>
</evidence>
<dbReference type="PIRSF" id="PIRSF029895">
    <property type="entry name" value="SpoIV"/>
    <property type="match status" value="1"/>
</dbReference>
<proteinExistence type="predicted"/>
<keyword evidence="3" id="KW-1185">Reference proteome</keyword>
<comment type="caution">
    <text evidence="2">The sequence shown here is derived from an EMBL/GenBank/DDBJ whole genome shotgun (WGS) entry which is preliminary data.</text>
</comment>
<dbReference type="AlphaFoldDB" id="A0A2S5GEH4"/>
<feature type="transmembrane region" description="Helical" evidence="1">
    <location>
        <begin position="87"/>
        <end position="108"/>
    </location>
</feature>
<dbReference type="Pfam" id="PF06898">
    <property type="entry name" value="YqfD"/>
    <property type="match status" value="1"/>
</dbReference>
<keyword evidence="1" id="KW-1133">Transmembrane helix</keyword>
<evidence type="ECO:0000256" key="1">
    <source>
        <dbReference type="SAM" id="Phobius"/>
    </source>
</evidence>
<evidence type="ECO:0008006" key="4">
    <source>
        <dbReference type="Google" id="ProtNLM"/>
    </source>
</evidence>
<dbReference type="OrthoDB" id="1640349at2"/>
<dbReference type="RefSeq" id="WP_104056942.1">
    <property type="nucleotide sequence ID" value="NZ_PREZ01000002.1"/>
</dbReference>
<dbReference type="EMBL" id="PREZ01000002">
    <property type="protein sequence ID" value="PPA71452.1"/>
    <property type="molecule type" value="Genomic_DNA"/>
</dbReference>
<keyword evidence="1" id="KW-0812">Transmembrane</keyword>
<evidence type="ECO:0000313" key="2">
    <source>
        <dbReference type="EMBL" id="PPA71452.1"/>
    </source>
</evidence>
<organism evidence="2 3">
    <name type="scientific">Jeotgalibacillus proteolyticus</name>
    <dbReference type="NCBI Taxonomy" id="2082395"/>
    <lineage>
        <taxon>Bacteria</taxon>
        <taxon>Bacillati</taxon>
        <taxon>Bacillota</taxon>
        <taxon>Bacilli</taxon>
        <taxon>Bacillales</taxon>
        <taxon>Caryophanaceae</taxon>
        <taxon>Jeotgalibacillus</taxon>
    </lineage>
</organism>
<accession>A0A2S5GEH4</accession>
<name>A0A2S5GEH4_9BACL</name>